<evidence type="ECO:0000256" key="1">
    <source>
        <dbReference type="SAM" id="MobiDB-lite"/>
    </source>
</evidence>
<sequence>KPMANNSQPARVKREVVEPEVKDMEDQKVAVEQVKGVETKAEENSGSKVPDAVPMSIDEPTPVKVEQENMTKPSDQSAQMYPKP</sequence>
<dbReference type="AlphaFoldDB" id="A0AAD4XP57"/>
<organism evidence="2 3">
    <name type="scientific">Papaver atlanticum</name>
    <dbReference type="NCBI Taxonomy" id="357466"/>
    <lineage>
        <taxon>Eukaryota</taxon>
        <taxon>Viridiplantae</taxon>
        <taxon>Streptophyta</taxon>
        <taxon>Embryophyta</taxon>
        <taxon>Tracheophyta</taxon>
        <taxon>Spermatophyta</taxon>
        <taxon>Magnoliopsida</taxon>
        <taxon>Ranunculales</taxon>
        <taxon>Papaveraceae</taxon>
        <taxon>Papaveroideae</taxon>
        <taxon>Papaver</taxon>
    </lineage>
</organism>
<evidence type="ECO:0000313" key="2">
    <source>
        <dbReference type="EMBL" id="KAI3931967.1"/>
    </source>
</evidence>
<gene>
    <name evidence="2" type="ORF">MKW98_012377</name>
</gene>
<feature type="compositionally biased region" description="Basic and acidic residues" evidence="1">
    <location>
        <begin position="35"/>
        <end position="45"/>
    </location>
</feature>
<feature type="region of interest" description="Disordered" evidence="1">
    <location>
        <begin position="35"/>
        <end position="84"/>
    </location>
</feature>
<dbReference type="Proteomes" id="UP001202328">
    <property type="component" value="Unassembled WGS sequence"/>
</dbReference>
<feature type="compositionally biased region" description="Polar residues" evidence="1">
    <location>
        <begin position="68"/>
        <end position="84"/>
    </location>
</feature>
<reference evidence="2" key="1">
    <citation type="submission" date="2022-04" db="EMBL/GenBank/DDBJ databases">
        <title>A functionally conserved STORR gene fusion in Papaver species that diverged 16.8 million years ago.</title>
        <authorList>
            <person name="Catania T."/>
        </authorList>
    </citation>
    <scope>NUCLEOTIDE SEQUENCE</scope>
    <source>
        <strain evidence="2">S-188037</strain>
    </source>
</reference>
<comment type="caution">
    <text evidence="2">The sequence shown here is derived from an EMBL/GenBank/DDBJ whole genome shotgun (WGS) entry which is preliminary data.</text>
</comment>
<proteinExistence type="predicted"/>
<feature type="non-terminal residue" evidence="2">
    <location>
        <position position="84"/>
    </location>
</feature>
<keyword evidence="3" id="KW-1185">Reference proteome</keyword>
<dbReference type="EMBL" id="JAJJMB010007130">
    <property type="protein sequence ID" value="KAI3931967.1"/>
    <property type="molecule type" value="Genomic_DNA"/>
</dbReference>
<accession>A0AAD4XP57</accession>
<protein>
    <submittedName>
        <fullName evidence="2">Uncharacterized protein</fullName>
    </submittedName>
</protein>
<evidence type="ECO:0000313" key="3">
    <source>
        <dbReference type="Proteomes" id="UP001202328"/>
    </source>
</evidence>
<feature type="region of interest" description="Disordered" evidence="1">
    <location>
        <begin position="1"/>
        <end position="23"/>
    </location>
</feature>
<name>A0AAD4XP57_9MAGN</name>
<feature type="compositionally biased region" description="Basic and acidic residues" evidence="1">
    <location>
        <begin position="12"/>
        <end position="23"/>
    </location>
</feature>